<dbReference type="GO" id="GO:0009279">
    <property type="term" value="C:cell outer membrane"/>
    <property type="evidence" value="ECO:0007669"/>
    <property type="project" value="UniProtKB-SubCell"/>
</dbReference>
<dbReference type="Gene3D" id="3.30.1330.60">
    <property type="entry name" value="OmpA-like domain"/>
    <property type="match status" value="1"/>
</dbReference>
<dbReference type="EMBL" id="LZFP01000001">
    <property type="protein sequence ID" value="OBR42346.1"/>
    <property type="molecule type" value="Genomic_DNA"/>
</dbReference>
<feature type="signal peptide" evidence="5">
    <location>
        <begin position="1"/>
        <end position="19"/>
    </location>
</feature>
<evidence type="ECO:0000313" key="8">
    <source>
        <dbReference type="Proteomes" id="UP000092164"/>
    </source>
</evidence>
<evidence type="ECO:0000256" key="3">
    <source>
        <dbReference type="ARBA" id="ARBA00023237"/>
    </source>
</evidence>
<dbReference type="InterPro" id="IPR006664">
    <property type="entry name" value="OMP_bac"/>
</dbReference>
<name>A0A1B7ZFK5_9FLAO</name>
<dbReference type="OrthoDB" id="9809364at2"/>
<dbReference type="PRINTS" id="PR01021">
    <property type="entry name" value="OMPADOMAIN"/>
</dbReference>
<feature type="chain" id="PRO_5008602621" evidence="5">
    <location>
        <begin position="20"/>
        <end position="636"/>
    </location>
</feature>
<keyword evidence="2 4" id="KW-0472">Membrane</keyword>
<evidence type="ECO:0000259" key="6">
    <source>
        <dbReference type="PROSITE" id="PS51123"/>
    </source>
</evidence>
<dbReference type="SUPFAM" id="SSF82171">
    <property type="entry name" value="DPP6 N-terminal domain-like"/>
    <property type="match status" value="1"/>
</dbReference>
<keyword evidence="5" id="KW-0732">Signal</keyword>
<proteinExistence type="predicted"/>
<organism evidence="7 8">
    <name type="scientific">Maribacter hydrothermalis</name>
    <dbReference type="NCBI Taxonomy" id="1836467"/>
    <lineage>
        <taxon>Bacteria</taxon>
        <taxon>Pseudomonadati</taxon>
        <taxon>Bacteroidota</taxon>
        <taxon>Flavobacteriia</taxon>
        <taxon>Flavobacteriales</taxon>
        <taxon>Flavobacteriaceae</taxon>
        <taxon>Maribacter</taxon>
    </lineage>
</organism>
<feature type="domain" description="OmpA-like" evidence="6">
    <location>
        <begin position="516"/>
        <end position="636"/>
    </location>
</feature>
<dbReference type="PANTHER" id="PTHR30329:SF21">
    <property type="entry name" value="LIPOPROTEIN YIAD-RELATED"/>
    <property type="match status" value="1"/>
</dbReference>
<dbReference type="CDD" id="cd07185">
    <property type="entry name" value="OmpA_C-like"/>
    <property type="match status" value="1"/>
</dbReference>
<dbReference type="InterPro" id="IPR006665">
    <property type="entry name" value="OmpA-like"/>
</dbReference>
<accession>A0A1B7ZFK5</accession>
<keyword evidence="3" id="KW-0998">Cell outer membrane</keyword>
<dbReference type="Pfam" id="PF00691">
    <property type="entry name" value="OmpA"/>
    <property type="match status" value="1"/>
</dbReference>
<dbReference type="PANTHER" id="PTHR30329">
    <property type="entry name" value="STATOR ELEMENT OF FLAGELLAR MOTOR COMPLEX"/>
    <property type="match status" value="1"/>
</dbReference>
<sequence>MKFKLIIVLLVFVPLMGTAQDKKSKADNLYYGYQYQKAIEEYKSEMQKKPLTNGQLLNLADSYFSVGSFDDASKLYLDVNKNDTIMSVNQFNKMLQSLSKNSERDRVRTFLRSKEAQLSPELLENSEFNFSLLDFPASLDNVEINLAGINSPQGDFSPTFYKNGILFSSSRGRNSKNVYEPTGESYLDIYFSRLNSDNQLADVASFSEIPATDFHKSTPYYSTKSSTFFYILSNTEDGALRYDENGKNALAIGSLSETGKFRFLLKDLSTSFYYPFFDDNSERLYFSANFADSYGGTDLYYVYTTNGQIMSAPINLGPRINSPGNEISPYIFNGSLYFSSDIFYGLGGMDVYKSNIISNDSYTIPVNLGEGINSSLDDFGFIIRNGENGNFTGYFSSNRKGGKGGDDLYGFSMANDPGLKTFTLQGKVVNLINKSGLDKTQVRLLNHEGEVLKQTYSTIDGDFRIEVPWVSQITVEAMKDGYSVISTSYSEEGMEKLQNQSYNIGLVKMQDLVVNREDKTVLKLDKFYFDKGKAVVNAEVETELKKVVDAVTRFPQLRLRIETHTDSRGSSSSNNRLSQDRSDAIKDYLIKNGVSSNNIVKSIGYGEDVIKNSCVNGAYCLDFLHKQNERTLFVVE</sequence>
<dbReference type="KEGG" id="mart:BTR34_11275"/>
<evidence type="ECO:0000256" key="4">
    <source>
        <dbReference type="PROSITE-ProRule" id="PRU00473"/>
    </source>
</evidence>
<dbReference type="InterPro" id="IPR036737">
    <property type="entry name" value="OmpA-like_sf"/>
</dbReference>
<comment type="subcellular location">
    <subcellularLocation>
        <location evidence="1">Cell outer membrane</location>
    </subcellularLocation>
</comment>
<evidence type="ECO:0000256" key="5">
    <source>
        <dbReference type="SAM" id="SignalP"/>
    </source>
</evidence>
<evidence type="ECO:0000256" key="2">
    <source>
        <dbReference type="ARBA" id="ARBA00023136"/>
    </source>
</evidence>
<evidence type="ECO:0000256" key="1">
    <source>
        <dbReference type="ARBA" id="ARBA00004442"/>
    </source>
</evidence>
<dbReference type="InterPro" id="IPR050330">
    <property type="entry name" value="Bact_OuterMem_StrucFunc"/>
</dbReference>
<dbReference type="STRING" id="1836467.BTR34_11275"/>
<dbReference type="Proteomes" id="UP000092164">
    <property type="component" value="Unassembled WGS sequence"/>
</dbReference>
<dbReference type="RefSeq" id="WP_068481636.1">
    <property type="nucleotide sequence ID" value="NZ_CP018760.1"/>
</dbReference>
<gene>
    <name evidence="7" type="ORF">A9200_02890</name>
</gene>
<protein>
    <submittedName>
        <fullName evidence="7">Cell envelope biogenesis protein OmpA</fullName>
    </submittedName>
</protein>
<dbReference type="SUPFAM" id="SSF48452">
    <property type="entry name" value="TPR-like"/>
    <property type="match status" value="1"/>
</dbReference>
<dbReference type="SUPFAM" id="SSF103088">
    <property type="entry name" value="OmpA-like"/>
    <property type="match status" value="1"/>
</dbReference>
<dbReference type="PROSITE" id="PS51123">
    <property type="entry name" value="OMPA_2"/>
    <property type="match status" value="1"/>
</dbReference>
<dbReference type="AlphaFoldDB" id="A0A1B7ZFK5"/>
<evidence type="ECO:0000313" key="7">
    <source>
        <dbReference type="EMBL" id="OBR42346.1"/>
    </source>
</evidence>
<keyword evidence="8" id="KW-1185">Reference proteome</keyword>
<dbReference type="InterPro" id="IPR011990">
    <property type="entry name" value="TPR-like_helical_dom_sf"/>
</dbReference>
<comment type="caution">
    <text evidence="7">The sequence shown here is derived from an EMBL/GenBank/DDBJ whole genome shotgun (WGS) entry which is preliminary data.</text>
</comment>
<reference evidence="8" key="1">
    <citation type="submission" date="2016-06" db="EMBL/GenBank/DDBJ databases">
        <authorList>
            <person name="Zhan P."/>
        </authorList>
    </citation>
    <scope>NUCLEOTIDE SEQUENCE [LARGE SCALE GENOMIC DNA]</scope>
    <source>
        <strain evidence="8">T28</strain>
    </source>
</reference>